<keyword evidence="3" id="KW-1185">Reference proteome</keyword>
<dbReference type="Proteomes" id="UP000693672">
    <property type="component" value="Unassembled WGS sequence"/>
</dbReference>
<dbReference type="GO" id="GO:0004413">
    <property type="term" value="F:homoserine kinase activity"/>
    <property type="evidence" value="ECO:0007669"/>
    <property type="project" value="UniProtKB-EC"/>
</dbReference>
<evidence type="ECO:0000313" key="3">
    <source>
        <dbReference type="Proteomes" id="UP000693672"/>
    </source>
</evidence>
<feature type="domain" description="Aminoglycoside phosphotransferase" evidence="1">
    <location>
        <begin position="30"/>
        <end position="246"/>
    </location>
</feature>
<dbReference type="EC" id="2.7.1.39" evidence="2"/>
<evidence type="ECO:0000259" key="1">
    <source>
        <dbReference type="Pfam" id="PF01636"/>
    </source>
</evidence>
<dbReference type="Pfam" id="PF01636">
    <property type="entry name" value="APH"/>
    <property type="match status" value="1"/>
</dbReference>
<protein>
    <submittedName>
        <fullName evidence="2">Homoserine kinase</fullName>
        <ecNumber evidence="2">2.7.1.39</ecNumber>
    </submittedName>
</protein>
<keyword evidence="2" id="KW-0808">Transferase</keyword>
<dbReference type="EMBL" id="CAJVAS010000040">
    <property type="protein sequence ID" value="CAG7648034.1"/>
    <property type="molecule type" value="Genomic_DNA"/>
</dbReference>
<dbReference type="AlphaFoldDB" id="A0A916K6A2"/>
<keyword evidence="2" id="KW-0418">Kinase</keyword>
<evidence type="ECO:0000313" key="2">
    <source>
        <dbReference type="EMBL" id="CAG7648034.1"/>
    </source>
</evidence>
<dbReference type="RefSeq" id="WP_218095227.1">
    <property type="nucleotide sequence ID" value="NZ_CAJVAS010000040.1"/>
</dbReference>
<proteinExistence type="predicted"/>
<organism evidence="2 3">
    <name type="scientific">Paenibacillus solanacearum</name>
    <dbReference type="NCBI Taxonomy" id="2048548"/>
    <lineage>
        <taxon>Bacteria</taxon>
        <taxon>Bacillati</taxon>
        <taxon>Bacillota</taxon>
        <taxon>Bacilli</taxon>
        <taxon>Bacillales</taxon>
        <taxon>Paenibacillaceae</taxon>
        <taxon>Paenibacillus</taxon>
    </lineage>
</organism>
<reference evidence="2" key="1">
    <citation type="submission" date="2021-06" db="EMBL/GenBank/DDBJ databases">
        <authorList>
            <person name="Criscuolo A."/>
        </authorList>
    </citation>
    <scope>NUCLEOTIDE SEQUENCE</scope>
    <source>
        <strain evidence="2">CIP111600</strain>
    </source>
</reference>
<dbReference type="PANTHER" id="PTHR21064:SF6">
    <property type="entry name" value="AMINOGLYCOSIDE PHOSPHOTRANSFERASE DOMAIN-CONTAINING PROTEIN"/>
    <property type="match status" value="1"/>
</dbReference>
<sequence>MGTTNEPTIFEAIAAQYDLGGPVEIRSELSGMNNTTRFVYAGTRKYVLRVYENHCDESKLRFEHGILERLQRLGLPFQTPRVLRTRGEADTFVTGPDGKLASLFYYIEGRRPDPGILKHVEGIGATSGALIEALAAVEMAEGLVGHQPYYLLQDNYPTAMDALRSIMEKPVPDRALQGLREEAEFLIGEVRSFQELIPQLSGLPHQLIHGDIVFDNALAEGDKIIGLLDFEFVTFDLRAMELAVITGELLQPGDSSVWETVQTLLSGYGNVHKLTREEAEALPALIKLRRLDVFLHFTERYVGGLDLADVLRSQLMKSAALCRWIGEHEERLRSMCRELLV</sequence>
<accession>A0A916K6A2</accession>
<dbReference type="InterPro" id="IPR002575">
    <property type="entry name" value="Aminoglycoside_PTrfase"/>
</dbReference>
<dbReference type="PANTHER" id="PTHR21064">
    <property type="entry name" value="AMINOGLYCOSIDE PHOSPHOTRANSFERASE DOMAIN-CONTAINING PROTEIN-RELATED"/>
    <property type="match status" value="1"/>
</dbReference>
<gene>
    <name evidence="2" type="primary">thrB_4</name>
    <name evidence="2" type="ORF">PAESOLCIP111_05514</name>
</gene>
<name>A0A916K6A2_9BACL</name>
<dbReference type="InterPro" id="IPR050249">
    <property type="entry name" value="Pseudomonas-type_ThrB"/>
</dbReference>
<comment type="caution">
    <text evidence="2">The sequence shown here is derived from an EMBL/GenBank/DDBJ whole genome shotgun (WGS) entry which is preliminary data.</text>
</comment>